<gene>
    <name evidence="4 5 6" type="primary">LOC108252819</name>
</gene>
<dbReference type="PANTHER" id="PTHR12243">
    <property type="entry name" value="MADF DOMAIN TRANSCRIPTION FACTOR"/>
    <property type="match status" value="1"/>
</dbReference>
<sequence>MTGNFAKSPPARFSSDEDDRLIDFVMQHKILYDLKDPHFKNTLKKDLTWKKAGKVLNKEGGECKKRWKSIRDHYNRGKKEEKRSTGKAAKKKRAVYWEKLQFLNTVEKERNSYTNIHTQTSNEESAPSEHTGIEEEEDIDEDDPPIQASEHSAFHPLSQTETSPPSPHSRGLAFKTPASKTIKERGAVPKYLQERKEDKVHLKRGPEELARQPLPQEKDHEIDLFFKTMAATVKKLPTDLATKTKANVFNFVTAMELLNQEPPLPPTTGLTNIQYNENQSLYSSSTSSSPWNTPHSSHPEVSRTNYDIVYQDFTQAVPNEDLH</sequence>
<protein>
    <submittedName>
        <fullName evidence="4 5">Uncharacterized protein LOC108252819 isoform X1</fullName>
    </submittedName>
</protein>
<dbReference type="Proteomes" id="UP000079169">
    <property type="component" value="Unplaced"/>
</dbReference>
<accession>A0A3Q0J0L1</accession>
<dbReference type="RefSeq" id="XP_026681976.1">
    <property type="nucleotide sequence ID" value="XM_026826175.1"/>
</dbReference>
<organism evidence="3 5">
    <name type="scientific">Diaphorina citri</name>
    <name type="common">Asian citrus psyllid</name>
    <dbReference type="NCBI Taxonomy" id="121845"/>
    <lineage>
        <taxon>Eukaryota</taxon>
        <taxon>Metazoa</taxon>
        <taxon>Ecdysozoa</taxon>
        <taxon>Arthropoda</taxon>
        <taxon>Hexapoda</taxon>
        <taxon>Insecta</taxon>
        <taxon>Pterygota</taxon>
        <taxon>Neoptera</taxon>
        <taxon>Paraneoptera</taxon>
        <taxon>Hemiptera</taxon>
        <taxon>Sternorrhyncha</taxon>
        <taxon>Psylloidea</taxon>
        <taxon>Psyllidae</taxon>
        <taxon>Diaphorininae</taxon>
        <taxon>Diaphorina</taxon>
    </lineage>
</organism>
<feature type="compositionally biased region" description="Low complexity" evidence="1">
    <location>
        <begin position="283"/>
        <end position="296"/>
    </location>
</feature>
<dbReference type="Pfam" id="PF10545">
    <property type="entry name" value="MADF_DNA_bdg"/>
    <property type="match status" value="1"/>
</dbReference>
<feature type="region of interest" description="Disordered" evidence="1">
    <location>
        <begin position="116"/>
        <end position="199"/>
    </location>
</feature>
<keyword evidence="3" id="KW-1185">Reference proteome</keyword>
<feature type="compositionally biased region" description="Polar residues" evidence="1">
    <location>
        <begin position="116"/>
        <end position="125"/>
    </location>
</feature>
<evidence type="ECO:0000313" key="3">
    <source>
        <dbReference type="Proteomes" id="UP000079169"/>
    </source>
</evidence>
<dbReference type="InterPro" id="IPR039353">
    <property type="entry name" value="TF_Adf1"/>
</dbReference>
<dbReference type="SMART" id="SM00595">
    <property type="entry name" value="MADF"/>
    <property type="match status" value="1"/>
</dbReference>
<proteinExistence type="predicted"/>
<dbReference type="AlphaFoldDB" id="A0A3Q0J0L1"/>
<feature type="compositionally biased region" description="Basic and acidic residues" evidence="1">
    <location>
        <begin position="181"/>
        <end position="199"/>
    </location>
</feature>
<reference evidence="4 5" key="1">
    <citation type="submission" date="2025-04" db="UniProtKB">
        <authorList>
            <consortium name="RefSeq"/>
        </authorList>
    </citation>
    <scope>IDENTIFICATION</scope>
</reference>
<evidence type="ECO:0000313" key="6">
    <source>
        <dbReference type="RefSeq" id="XP_026681977.1"/>
    </source>
</evidence>
<feature type="compositionally biased region" description="Acidic residues" evidence="1">
    <location>
        <begin position="134"/>
        <end position="144"/>
    </location>
</feature>
<evidence type="ECO:0000313" key="4">
    <source>
        <dbReference type="RefSeq" id="XP_026681975.1"/>
    </source>
</evidence>
<dbReference type="RefSeq" id="XP_026681975.1">
    <property type="nucleotide sequence ID" value="XM_026826174.1"/>
</dbReference>
<name>A0A3Q0J0L1_DIACI</name>
<evidence type="ECO:0000313" key="5">
    <source>
        <dbReference type="RefSeq" id="XP_026681976.1"/>
    </source>
</evidence>
<dbReference type="PANTHER" id="PTHR12243:SF67">
    <property type="entry name" value="COREPRESSOR OF PANGOLIN, ISOFORM A-RELATED"/>
    <property type="match status" value="1"/>
</dbReference>
<dbReference type="InterPro" id="IPR006578">
    <property type="entry name" value="MADF-dom"/>
</dbReference>
<feature type="region of interest" description="Disordered" evidence="1">
    <location>
        <begin position="281"/>
        <end position="303"/>
    </location>
</feature>
<evidence type="ECO:0000256" key="1">
    <source>
        <dbReference type="SAM" id="MobiDB-lite"/>
    </source>
</evidence>
<feature type="domain" description="MADF" evidence="2">
    <location>
        <begin position="20"/>
        <end position="108"/>
    </location>
</feature>
<dbReference type="PROSITE" id="PS51029">
    <property type="entry name" value="MADF"/>
    <property type="match status" value="1"/>
</dbReference>
<dbReference type="RefSeq" id="XP_026681977.1">
    <property type="nucleotide sequence ID" value="XM_026826176.1"/>
</dbReference>
<dbReference type="GeneID" id="108252819"/>
<evidence type="ECO:0000259" key="2">
    <source>
        <dbReference type="PROSITE" id="PS51029"/>
    </source>
</evidence>